<evidence type="ECO:0000313" key="2">
    <source>
        <dbReference type="EMBL" id="POG60004.1"/>
    </source>
</evidence>
<reference evidence="2 3" key="2">
    <citation type="journal article" date="2018" name="New Phytol.">
        <title>High intraspecific genome diversity in the model arbuscular mycorrhizal symbiont Rhizophagus irregularis.</title>
        <authorList>
            <person name="Chen E.C.H."/>
            <person name="Morin E."/>
            <person name="Beaudet D."/>
            <person name="Noel J."/>
            <person name="Yildirir G."/>
            <person name="Ndikumana S."/>
            <person name="Charron P."/>
            <person name="St-Onge C."/>
            <person name="Giorgi J."/>
            <person name="Kruger M."/>
            <person name="Marton T."/>
            <person name="Ropars J."/>
            <person name="Grigoriev I.V."/>
            <person name="Hainaut M."/>
            <person name="Henrissat B."/>
            <person name="Roux C."/>
            <person name="Martin F."/>
            <person name="Corradi N."/>
        </authorList>
    </citation>
    <scope>NUCLEOTIDE SEQUENCE [LARGE SCALE GENOMIC DNA]</scope>
    <source>
        <strain evidence="2 3">DAOM 197198</strain>
    </source>
</reference>
<keyword evidence="1" id="KW-1133">Transmembrane helix</keyword>
<evidence type="ECO:0000256" key="1">
    <source>
        <dbReference type="SAM" id="Phobius"/>
    </source>
</evidence>
<organism evidence="2 3">
    <name type="scientific">Rhizophagus irregularis (strain DAOM 181602 / DAOM 197198 / MUCL 43194)</name>
    <name type="common">Arbuscular mycorrhizal fungus</name>
    <name type="synonym">Glomus intraradices</name>
    <dbReference type="NCBI Taxonomy" id="747089"/>
    <lineage>
        <taxon>Eukaryota</taxon>
        <taxon>Fungi</taxon>
        <taxon>Fungi incertae sedis</taxon>
        <taxon>Mucoromycota</taxon>
        <taxon>Glomeromycotina</taxon>
        <taxon>Glomeromycetes</taxon>
        <taxon>Glomerales</taxon>
        <taxon>Glomeraceae</taxon>
        <taxon>Rhizophagus</taxon>
    </lineage>
</organism>
<evidence type="ECO:0000313" key="3">
    <source>
        <dbReference type="Proteomes" id="UP000018888"/>
    </source>
</evidence>
<keyword evidence="3" id="KW-1185">Reference proteome</keyword>
<sequence length="66" mass="8440">MKRNSYFCRPLDHDLEFWIFIPTTHYFHILMFYYENNSYDKIFLQFAYRYESYSLGTKFLNRRQMK</sequence>
<dbReference type="EMBL" id="AUPC02000416">
    <property type="protein sequence ID" value="POG60004.1"/>
    <property type="molecule type" value="Genomic_DNA"/>
</dbReference>
<dbReference type="Proteomes" id="UP000018888">
    <property type="component" value="Unassembled WGS sequence"/>
</dbReference>
<dbReference type="AlphaFoldDB" id="A0A2P4P3Q1"/>
<protein>
    <submittedName>
        <fullName evidence="2">Uncharacterized protein</fullName>
    </submittedName>
</protein>
<proteinExistence type="predicted"/>
<accession>A0A2P4P3Q1</accession>
<feature type="transmembrane region" description="Helical" evidence="1">
    <location>
        <begin position="15"/>
        <end position="34"/>
    </location>
</feature>
<keyword evidence="1" id="KW-0812">Transmembrane</keyword>
<keyword evidence="1" id="KW-0472">Membrane</keyword>
<comment type="caution">
    <text evidence="2">The sequence shown here is derived from an EMBL/GenBank/DDBJ whole genome shotgun (WGS) entry which is preliminary data.</text>
</comment>
<gene>
    <name evidence="2" type="ORF">GLOIN_2v1717076</name>
</gene>
<reference evidence="2 3" key="1">
    <citation type="journal article" date="2013" name="Proc. Natl. Acad. Sci. U.S.A.">
        <title>Genome of an arbuscular mycorrhizal fungus provides insight into the oldest plant symbiosis.</title>
        <authorList>
            <person name="Tisserant E."/>
            <person name="Malbreil M."/>
            <person name="Kuo A."/>
            <person name="Kohler A."/>
            <person name="Symeonidi A."/>
            <person name="Balestrini R."/>
            <person name="Charron P."/>
            <person name="Duensing N."/>
            <person name="Frei Dit Frey N."/>
            <person name="Gianinazzi-Pearson V."/>
            <person name="Gilbert L.B."/>
            <person name="Handa Y."/>
            <person name="Herr J.R."/>
            <person name="Hijri M."/>
            <person name="Koul R."/>
            <person name="Kawaguchi M."/>
            <person name="Krajinski F."/>
            <person name="Lammers P.J."/>
            <person name="Masclaux F.G."/>
            <person name="Murat C."/>
            <person name="Morin E."/>
            <person name="Ndikumana S."/>
            <person name="Pagni M."/>
            <person name="Petitpierre D."/>
            <person name="Requena N."/>
            <person name="Rosikiewicz P."/>
            <person name="Riley R."/>
            <person name="Saito K."/>
            <person name="San Clemente H."/>
            <person name="Shapiro H."/>
            <person name="van Tuinen D."/>
            <person name="Becard G."/>
            <person name="Bonfante P."/>
            <person name="Paszkowski U."/>
            <person name="Shachar-Hill Y.Y."/>
            <person name="Tuskan G.A."/>
            <person name="Young P.W."/>
            <person name="Sanders I.R."/>
            <person name="Henrissat B."/>
            <person name="Rensing S.A."/>
            <person name="Grigoriev I.V."/>
            <person name="Corradi N."/>
            <person name="Roux C."/>
            <person name="Martin F."/>
        </authorList>
    </citation>
    <scope>NUCLEOTIDE SEQUENCE [LARGE SCALE GENOMIC DNA]</scope>
    <source>
        <strain evidence="2 3">DAOM 197198</strain>
    </source>
</reference>
<name>A0A2P4P3Q1_RHIID</name>